<dbReference type="EMBL" id="JBFDAA010000002">
    <property type="protein sequence ID" value="KAL1139509.1"/>
    <property type="molecule type" value="Genomic_DNA"/>
</dbReference>
<reference evidence="2 3" key="1">
    <citation type="submission" date="2024-07" db="EMBL/GenBank/DDBJ databases">
        <title>Chromosome-level genome assembly of the water stick insect Ranatra chinensis (Heteroptera: Nepidae).</title>
        <authorList>
            <person name="Liu X."/>
        </authorList>
    </citation>
    <scope>NUCLEOTIDE SEQUENCE [LARGE SCALE GENOMIC DNA]</scope>
    <source>
        <strain evidence="2">Cailab_2021Rc</strain>
        <tissue evidence="2">Muscle</tissue>
    </source>
</reference>
<protein>
    <submittedName>
        <fullName evidence="2">Uncharacterized protein</fullName>
    </submittedName>
</protein>
<feature type="region of interest" description="Disordered" evidence="1">
    <location>
        <begin position="79"/>
        <end position="126"/>
    </location>
</feature>
<name>A0ABD0YU63_9HEMI</name>
<evidence type="ECO:0000313" key="2">
    <source>
        <dbReference type="EMBL" id="KAL1139509.1"/>
    </source>
</evidence>
<evidence type="ECO:0000313" key="3">
    <source>
        <dbReference type="Proteomes" id="UP001558652"/>
    </source>
</evidence>
<comment type="caution">
    <text evidence="2">The sequence shown here is derived from an EMBL/GenBank/DDBJ whole genome shotgun (WGS) entry which is preliminary data.</text>
</comment>
<proteinExistence type="predicted"/>
<dbReference type="Proteomes" id="UP001558652">
    <property type="component" value="Unassembled WGS sequence"/>
</dbReference>
<dbReference type="AlphaFoldDB" id="A0ABD0YU63"/>
<organism evidence="2 3">
    <name type="scientific">Ranatra chinensis</name>
    <dbReference type="NCBI Taxonomy" id="642074"/>
    <lineage>
        <taxon>Eukaryota</taxon>
        <taxon>Metazoa</taxon>
        <taxon>Ecdysozoa</taxon>
        <taxon>Arthropoda</taxon>
        <taxon>Hexapoda</taxon>
        <taxon>Insecta</taxon>
        <taxon>Pterygota</taxon>
        <taxon>Neoptera</taxon>
        <taxon>Paraneoptera</taxon>
        <taxon>Hemiptera</taxon>
        <taxon>Heteroptera</taxon>
        <taxon>Panheteroptera</taxon>
        <taxon>Nepomorpha</taxon>
        <taxon>Nepidae</taxon>
        <taxon>Ranatrinae</taxon>
        <taxon>Ranatra</taxon>
    </lineage>
</organism>
<evidence type="ECO:0000256" key="1">
    <source>
        <dbReference type="SAM" id="MobiDB-lite"/>
    </source>
</evidence>
<accession>A0ABD0YU63</accession>
<keyword evidence="3" id="KW-1185">Reference proteome</keyword>
<gene>
    <name evidence="2" type="ORF">AAG570_006492</name>
</gene>
<sequence>MASKRRNIRAICHSFVIIISTCLGRRNARGWQLKYCREMLRIRLEPLRPDLEPRGDLPEVEDIRELNGLEELVADDEVEDDEEVLRDTLQGGDNRRRSPWTVTRPSVSPGRVDLSPPGSPKGTAGRPIHFGFGRRLAAVIKSIYTLQLLYALEAVCRRR</sequence>